<evidence type="ECO:0000313" key="2">
    <source>
        <dbReference type="Proteomes" id="UP000094960"/>
    </source>
</evidence>
<dbReference type="SUPFAM" id="SSF51905">
    <property type="entry name" value="FAD/NAD(P)-binding domain"/>
    <property type="match status" value="1"/>
</dbReference>
<dbReference type="Gene3D" id="3.50.50.60">
    <property type="entry name" value="FAD/NAD(P)-binding domain"/>
    <property type="match status" value="1"/>
</dbReference>
<dbReference type="InterPro" id="IPR036188">
    <property type="entry name" value="FAD/NAD-bd_sf"/>
</dbReference>
<dbReference type="EMBL" id="CP017248">
    <property type="protein sequence ID" value="AOR29843.1"/>
    <property type="molecule type" value="Genomic_DNA"/>
</dbReference>
<accession>A0A1D7Y2Q0</accession>
<reference evidence="2" key="1">
    <citation type="submission" date="2016-09" db="EMBL/GenBank/DDBJ databases">
        <title>Streptomyces puniciscabiei strain:TW1S1 Genome sequencing and assembly.</title>
        <authorList>
            <person name="Kim M.-K."/>
            <person name="Kim S.B."/>
        </authorList>
    </citation>
    <scope>NUCLEOTIDE SEQUENCE [LARGE SCALE GENOMIC DNA]</scope>
    <source>
        <strain evidence="2">TW1S1</strain>
    </source>
</reference>
<evidence type="ECO:0008006" key="3">
    <source>
        <dbReference type="Google" id="ProtNLM"/>
    </source>
</evidence>
<dbReference type="GO" id="GO:0004497">
    <property type="term" value="F:monooxygenase activity"/>
    <property type="evidence" value="ECO:0007669"/>
    <property type="project" value="InterPro"/>
</dbReference>
<dbReference type="Proteomes" id="UP000094960">
    <property type="component" value="Chromosome"/>
</dbReference>
<keyword evidence="2" id="KW-1185">Reference proteome</keyword>
<dbReference type="Pfam" id="PF04820">
    <property type="entry name" value="Trp_halogenase"/>
    <property type="match status" value="1"/>
</dbReference>
<proteinExistence type="predicted"/>
<gene>
    <name evidence="1" type="ORF">BFF78_00970</name>
</gene>
<dbReference type="KEGG" id="spun:BFF78_00970"/>
<dbReference type="AlphaFoldDB" id="A0A1D7Y2Q0"/>
<organism evidence="1 2">
    <name type="scientific">Streptomyces fodineus</name>
    <dbReference type="NCBI Taxonomy" id="1904616"/>
    <lineage>
        <taxon>Bacteria</taxon>
        <taxon>Bacillati</taxon>
        <taxon>Actinomycetota</taxon>
        <taxon>Actinomycetes</taxon>
        <taxon>Kitasatosporales</taxon>
        <taxon>Streptomycetaceae</taxon>
        <taxon>Streptomyces</taxon>
    </lineage>
</organism>
<name>A0A1D7Y2Q0_9ACTN</name>
<dbReference type="InterPro" id="IPR006905">
    <property type="entry name" value="Flavin_halogenase"/>
</dbReference>
<protein>
    <recommendedName>
        <fullName evidence="3">FAD-binding domain-containing protein</fullName>
    </recommendedName>
</protein>
<evidence type="ECO:0000313" key="1">
    <source>
        <dbReference type="EMBL" id="AOR29843.1"/>
    </source>
</evidence>
<dbReference type="RefSeq" id="WP_069776501.1">
    <property type="nucleotide sequence ID" value="NZ_CP017248.1"/>
</dbReference>
<sequence>MQEKTQVLVIDCGPAKSTAPALLARQGVDVTVLAREHFPRYQVGESLLPSLVSVPDVMGVKRLVEQHEFVRKTTTRSSSSDHVHGCGVRLDAERVAGWDGLSGRSGDAES</sequence>